<dbReference type="InterPro" id="IPR016092">
    <property type="entry name" value="ATAP"/>
</dbReference>
<dbReference type="EMBL" id="FWWU01000009">
    <property type="protein sequence ID" value="SMB89640.1"/>
    <property type="molecule type" value="Genomic_DNA"/>
</dbReference>
<dbReference type="Proteomes" id="UP000192582">
    <property type="component" value="Unassembled WGS sequence"/>
</dbReference>
<dbReference type="GO" id="GO:0051539">
    <property type="term" value="F:4 iron, 4 sulfur cluster binding"/>
    <property type="evidence" value="ECO:0007669"/>
    <property type="project" value="TreeGrafter"/>
</dbReference>
<evidence type="ECO:0000259" key="1">
    <source>
        <dbReference type="Pfam" id="PF01521"/>
    </source>
</evidence>
<dbReference type="PANTHER" id="PTHR43011:SF1">
    <property type="entry name" value="IRON-SULFUR CLUSTER ASSEMBLY 2 HOMOLOG, MITOCHONDRIAL"/>
    <property type="match status" value="1"/>
</dbReference>
<dbReference type="GO" id="GO:0005506">
    <property type="term" value="F:iron ion binding"/>
    <property type="evidence" value="ECO:0007669"/>
    <property type="project" value="TreeGrafter"/>
</dbReference>
<sequence>MTATSFPELHGDLPAQEIHISEYGAQKALAILSQSGKENAGVRVFIKSGGCSGYQYGMAIDDRELEGDTVVYDRGVKLVVDHMSLPLLRGSEVDFVENMMGGGFTVNNPNATSSCGCGHSFRTDGSQSPDGQGSGGCGSA</sequence>
<name>A0A1W1V8V9_9DEIO</name>
<dbReference type="Gene3D" id="2.60.300.12">
    <property type="entry name" value="HesB-like domain"/>
    <property type="match status" value="1"/>
</dbReference>
<dbReference type="GO" id="GO:0016226">
    <property type="term" value="P:iron-sulfur cluster assembly"/>
    <property type="evidence" value="ECO:0007669"/>
    <property type="project" value="InterPro"/>
</dbReference>
<gene>
    <name evidence="2" type="ORF">SAMN00790413_00498</name>
</gene>
<keyword evidence="3" id="KW-1185">Reference proteome</keyword>
<dbReference type="PROSITE" id="PS01152">
    <property type="entry name" value="HESB"/>
    <property type="match status" value="1"/>
</dbReference>
<evidence type="ECO:0000313" key="3">
    <source>
        <dbReference type="Proteomes" id="UP000192582"/>
    </source>
</evidence>
<feature type="domain" description="Core" evidence="1">
    <location>
        <begin position="18"/>
        <end position="118"/>
    </location>
</feature>
<reference evidence="2 3" key="1">
    <citation type="submission" date="2017-04" db="EMBL/GenBank/DDBJ databases">
        <authorList>
            <person name="Afonso C.L."/>
            <person name="Miller P.J."/>
            <person name="Scott M.A."/>
            <person name="Spackman E."/>
            <person name="Goraichik I."/>
            <person name="Dimitrov K.M."/>
            <person name="Suarez D.L."/>
            <person name="Swayne D.E."/>
        </authorList>
    </citation>
    <scope>NUCLEOTIDE SEQUENCE [LARGE SCALE GENOMIC DNA]</scope>
    <source>
        <strain evidence="2 3">KR-140</strain>
    </source>
</reference>
<dbReference type="InterPro" id="IPR035903">
    <property type="entry name" value="HesB-like_dom_sf"/>
</dbReference>
<accession>A0A1W1V8V9</accession>
<dbReference type="InterPro" id="IPR000361">
    <property type="entry name" value="ATAP_core_dom"/>
</dbReference>
<evidence type="ECO:0000313" key="2">
    <source>
        <dbReference type="EMBL" id="SMB89640.1"/>
    </source>
</evidence>
<dbReference type="InterPro" id="IPR017870">
    <property type="entry name" value="FeS_cluster_insertion_CS"/>
</dbReference>
<dbReference type="PANTHER" id="PTHR43011">
    <property type="entry name" value="IRON-SULFUR CLUSTER ASSEMBLY 2 HOMOLOG, MITOCHONDRIAL"/>
    <property type="match status" value="1"/>
</dbReference>
<dbReference type="NCBIfam" id="TIGR00049">
    <property type="entry name" value="iron-sulfur cluster assembly accessory protein"/>
    <property type="match status" value="1"/>
</dbReference>
<dbReference type="OrthoDB" id="9801228at2"/>
<protein>
    <submittedName>
        <fullName evidence="2">Iron-sulfur cluster assembly accessory protein</fullName>
    </submittedName>
</protein>
<dbReference type="FunFam" id="2.60.300.12:FF:000015">
    <property type="entry name" value="Iron-sulfur cluster assembly accessory protein"/>
    <property type="match status" value="1"/>
</dbReference>
<dbReference type="SUPFAM" id="SSF89360">
    <property type="entry name" value="HesB-like domain"/>
    <property type="match status" value="1"/>
</dbReference>
<dbReference type="GO" id="GO:0051537">
    <property type="term" value="F:2 iron, 2 sulfur cluster binding"/>
    <property type="evidence" value="ECO:0007669"/>
    <property type="project" value="TreeGrafter"/>
</dbReference>
<dbReference type="STRING" id="695939.SAMN00790413_00498"/>
<organism evidence="2 3">
    <name type="scientific">Deinococcus hopiensis KR-140</name>
    <dbReference type="NCBI Taxonomy" id="695939"/>
    <lineage>
        <taxon>Bacteria</taxon>
        <taxon>Thermotogati</taxon>
        <taxon>Deinococcota</taxon>
        <taxon>Deinococci</taxon>
        <taxon>Deinococcales</taxon>
        <taxon>Deinococcaceae</taxon>
        <taxon>Deinococcus</taxon>
    </lineage>
</organism>
<dbReference type="RefSeq" id="WP_084048156.1">
    <property type="nucleotide sequence ID" value="NZ_FWWU01000009.1"/>
</dbReference>
<dbReference type="AlphaFoldDB" id="A0A1W1V8V9"/>
<proteinExistence type="predicted"/>
<dbReference type="Pfam" id="PF01521">
    <property type="entry name" value="Fe-S_biosyn"/>
    <property type="match status" value="1"/>
</dbReference>